<dbReference type="AlphaFoldDB" id="A0A3S1A884"/>
<proteinExistence type="predicted"/>
<evidence type="ECO:0000313" key="1">
    <source>
        <dbReference type="EMBL" id="RUR72037.1"/>
    </source>
</evidence>
<dbReference type="EMBL" id="RSCJ01000063">
    <property type="protein sequence ID" value="RUR72037.1"/>
    <property type="molecule type" value="Genomic_DNA"/>
</dbReference>
<dbReference type="InterPro" id="IPR029058">
    <property type="entry name" value="AB_hydrolase_fold"/>
</dbReference>
<evidence type="ECO:0008006" key="3">
    <source>
        <dbReference type="Google" id="ProtNLM"/>
    </source>
</evidence>
<accession>A0A3S1A884</accession>
<protein>
    <recommendedName>
        <fullName evidence="3">Dienelactone hydrolase</fullName>
    </recommendedName>
</protein>
<name>A0A3S1A884_CHLFR</name>
<comment type="caution">
    <text evidence="1">The sequence shown here is derived from an EMBL/GenBank/DDBJ whole genome shotgun (WGS) entry which is preliminary data.</text>
</comment>
<gene>
    <name evidence="1" type="ORF">PCC6912_65690</name>
</gene>
<sequence>MIAVRKKYGDMTVRAFFQAAKVDNAQSPYDTILLKILYPAKMSGSHLEKDMGIVPADPQMAPFPVVIFFNGVNCEAHSYQWLAVKLAERGLVVVTFNWVGENLPGIVSLTPGVDITAWKPEIYGTAPTASALPTLLTKLEKLQAEGILAGMLNLEQIVLGGHSAGGRVAIENASPQFFPQVVASFAYAAHTMGTIMLGYKPGTILPLPDSLPMLLIGGTCDGVIANSSDRYGISSGDATTSVTRTFQEAISGGRNDSYLVFIEGANHFTFVEPFDSTTGRAFLDFPATQPAEPSRLLMADMIGLFIDAHVRHQPEASTALNQLLNTANPLIQSWKCK</sequence>
<dbReference type="Proteomes" id="UP000268857">
    <property type="component" value="Unassembled WGS sequence"/>
</dbReference>
<reference evidence="1 2" key="1">
    <citation type="journal article" date="2019" name="Genome Biol. Evol.">
        <title>Day and night: Metabolic profiles and evolutionary relationships of six axenic non-marine cyanobacteria.</title>
        <authorList>
            <person name="Will S.E."/>
            <person name="Henke P."/>
            <person name="Boedeker C."/>
            <person name="Huang S."/>
            <person name="Brinkmann H."/>
            <person name="Rohde M."/>
            <person name="Jarek M."/>
            <person name="Friedl T."/>
            <person name="Seufert S."/>
            <person name="Schumacher M."/>
            <person name="Overmann J."/>
            <person name="Neumann-Schaal M."/>
            <person name="Petersen J."/>
        </authorList>
    </citation>
    <scope>NUCLEOTIDE SEQUENCE [LARGE SCALE GENOMIC DNA]</scope>
    <source>
        <strain evidence="1 2">PCC 6912</strain>
    </source>
</reference>
<dbReference type="SUPFAM" id="SSF53474">
    <property type="entry name" value="alpha/beta-Hydrolases"/>
    <property type="match status" value="1"/>
</dbReference>
<organism evidence="1 2">
    <name type="scientific">Chlorogloeopsis fritschii PCC 6912</name>
    <dbReference type="NCBI Taxonomy" id="211165"/>
    <lineage>
        <taxon>Bacteria</taxon>
        <taxon>Bacillati</taxon>
        <taxon>Cyanobacteriota</taxon>
        <taxon>Cyanophyceae</taxon>
        <taxon>Nostocales</taxon>
        <taxon>Chlorogloeopsidaceae</taxon>
        <taxon>Chlorogloeopsis</taxon>
    </lineage>
</organism>
<dbReference type="Gene3D" id="3.40.50.1820">
    <property type="entry name" value="alpha/beta hydrolase"/>
    <property type="match status" value="1"/>
</dbReference>
<keyword evidence="2" id="KW-1185">Reference proteome</keyword>
<evidence type="ECO:0000313" key="2">
    <source>
        <dbReference type="Proteomes" id="UP000268857"/>
    </source>
</evidence>